<feature type="non-terminal residue" evidence="2">
    <location>
        <position position="1"/>
    </location>
</feature>
<dbReference type="EMBL" id="BGPR01000693">
    <property type="protein sequence ID" value="GBM31889.1"/>
    <property type="molecule type" value="Genomic_DNA"/>
</dbReference>
<evidence type="ECO:0000313" key="2">
    <source>
        <dbReference type="EMBL" id="GBM31889.1"/>
    </source>
</evidence>
<reference evidence="2 3" key="1">
    <citation type="journal article" date="2019" name="Sci. Rep.">
        <title>Orb-weaving spider Araneus ventricosus genome elucidates the spidroin gene catalogue.</title>
        <authorList>
            <person name="Kono N."/>
            <person name="Nakamura H."/>
            <person name="Ohtoshi R."/>
            <person name="Moran D.A.P."/>
            <person name="Shinohara A."/>
            <person name="Yoshida Y."/>
            <person name="Fujiwara M."/>
            <person name="Mori M."/>
            <person name="Tomita M."/>
            <person name="Arakawa K."/>
        </authorList>
    </citation>
    <scope>NUCLEOTIDE SEQUENCE</scope>
</reference>
<comment type="caution">
    <text evidence="2">The sequence shown here is derived from an EMBL/GenBank/DDBJ whole genome shotgun (WGS) entry which is preliminary data.</text>
</comment>
<gene>
    <name evidence="2" type="primary">CFB_13</name>
    <name evidence="1" type="ORF">AVEN_183292_1</name>
    <name evidence="2" type="ORF">AVEN_183292_2</name>
</gene>
<accession>A0A4Y2EUA4</accession>
<dbReference type="Gene3D" id="2.40.10.10">
    <property type="entry name" value="Trypsin-like serine proteases"/>
    <property type="match status" value="1"/>
</dbReference>
<organism evidence="2">
    <name type="scientific">Araneus ventricosus</name>
    <name type="common">Orbweaver spider</name>
    <name type="synonym">Epeira ventricosa</name>
    <dbReference type="NCBI Taxonomy" id="182803"/>
    <lineage>
        <taxon>Eukaryota</taxon>
        <taxon>Metazoa</taxon>
        <taxon>Ecdysozoa</taxon>
        <taxon>Arthropoda</taxon>
        <taxon>Chelicerata</taxon>
        <taxon>Arachnida</taxon>
        <taxon>Araneae</taxon>
        <taxon>Araneomorphae</taxon>
        <taxon>Entelegynae</taxon>
        <taxon>Araneoidea</taxon>
        <taxon>Araneidae</taxon>
        <taxon>Araneus</taxon>
    </lineage>
</organism>
<dbReference type="AlphaFoldDB" id="A0A4Y2EUA4"/>
<dbReference type="InterPro" id="IPR009003">
    <property type="entry name" value="Peptidase_S1_PA"/>
</dbReference>
<dbReference type="SUPFAM" id="SSF50494">
    <property type="entry name" value="Trypsin-like serine proteases"/>
    <property type="match status" value="1"/>
</dbReference>
<name>A0A4Y2EUA4_ARAVE</name>
<keyword evidence="3" id="KW-1185">Reference proteome</keyword>
<dbReference type="EMBL" id="BGPR01000693">
    <property type="protein sequence ID" value="GBM31888.1"/>
    <property type="molecule type" value="Genomic_DNA"/>
</dbReference>
<sequence length="25" mass="2913">AEPGFPAGYTRVTEYLDWIRSNVRD</sequence>
<evidence type="ECO:0000313" key="1">
    <source>
        <dbReference type="EMBL" id="GBM31888.1"/>
    </source>
</evidence>
<evidence type="ECO:0000313" key="3">
    <source>
        <dbReference type="Proteomes" id="UP000499080"/>
    </source>
</evidence>
<dbReference type="InterPro" id="IPR043504">
    <property type="entry name" value="Peptidase_S1_PA_chymotrypsin"/>
</dbReference>
<proteinExistence type="predicted"/>
<protein>
    <submittedName>
        <fullName evidence="2">Clotting factor B</fullName>
    </submittedName>
</protein>
<dbReference type="Proteomes" id="UP000499080">
    <property type="component" value="Unassembled WGS sequence"/>
</dbReference>